<dbReference type="PANTHER" id="PTHR43243">
    <property type="entry name" value="INNER MEMBRANE TRANSPORTER YGJI-RELATED"/>
    <property type="match status" value="1"/>
</dbReference>
<evidence type="ECO:0000256" key="2">
    <source>
        <dbReference type="SAM" id="Phobius"/>
    </source>
</evidence>
<dbReference type="Proteomes" id="UP000524246">
    <property type="component" value="Unassembled WGS sequence"/>
</dbReference>
<evidence type="ECO:0000256" key="1">
    <source>
        <dbReference type="ARBA" id="ARBA00022448"/>
    </source>
</evidence>
<feature type="transmembrane region" description="Helical" evidence="2">
    <location>
        <begin position="39"/>
        <end position="61"/>
    </location>
</feature>
<keyword evidence="1" id="KW-0813">Transport</keyword>
<name>A0A7X9FT53_9DELT</name>
<gene>
    <name evidence="3" type="ORF">GYA55_09730</name>
</gene>
<proteinExistence type="predicted"/>
<organism evidence="3 4">
    <name type="scientific">SAR324 cluster bacterium</name>
    <dbReference type="NCBI Taxonomy" id="2024889"/>
    <lineage>
        <taxon>Bacteria</taxon>
        <taxon>Deltaproteobacteria</taxon>
        <taxon>SAR324 cluster</taxon>
    </lineage>
</organism>
<accession>A0A7X9FT53</accession>
<evidence type="ECO:0000313" key="4">
    <source>
        <dbReference type="Proteomes" id="UP000524246"/>
    </source>
</evidence>
<dbReference type="Gene3D" id="1.20.1740.10">
    <property type="entry name" value="Amino acid/polyamine transporter I"/>
    <property type="match status" value="1"/>
</dbReference>
<dbReference type="AlphaFoldDB" id="A0A7X9FT53"/>
<dbReference type="GO" id="GO:0015171">
    <property type="term" value="F:amino acid transmembrane transporter activity"/>
    <property type="evidence" value="ECO:0007669"/>
    <property type="project" value="TreeGrafter"/>
</dbReference>
<protein>
    <submittedName>
        <fullName evidence="3">Amino acid permease</fullName>
    </submittedName>
</protein>
<reference evidence="3 4" key="1">
    <citation type="journal article" date="2020" name="Biotechnol. Biofuels">
        <title>New insights from the biogas microbiome by comprehensive genome-resolved metagenomics of nearly 1600 species originating from multiple anaerobic digesters.</title>
        <authorList>
            <person name="Campanaro S."/>
            <person name="Treu L."/>
            <person name="Rodriguez-R L.M."/>
            <person name="Kovalovszki A."/>
            <person name="Ziels R.M."/>
            <person name="Maus I."/>
            <person name="Zhu X."/>
            <person name="Kougias P.G."/>
            <person name="Basile A."/>
            <person name="Luo G."/>
            <person name="Schluter A."/>
            <person name="Konstantinidis K.T."/>
            <person name="Angelidaki I."/>
        </authorList>
    </citation>
    <scope>NUCLEOTIDE SEQUENCE [LARGE SCALE GENOMIC DNA]</scope>
    <source>
        <strain evidence="3">AS27yjCOA_65</strain>
    </source>
</reference>
<sequence length="98" mass="10370">MQLSNLFRRKAVEEILNDAAKDHSSEVTTLKRDLGVMDLTAFGIAAIIGAGIFTTIGNVAYNGGPACIFLFLFTAIACAFSAFCYAEFASRIPIAGSA</sequence>
<keyword evidence="2" id="KW-0472">Membrane</keyword>
<dbReference type="PANTHER" id="PTHR43243:SF4">
    <property type="entry name" value="CATIONIC AMINO ACID TRANSPORTER 4"/>
    <property type="match status" value="1"/>
</dbReference>
<dbReference type="EMBL" id="JAAZON010000438">
    <property type="protein sequence ID" value="NMC63431.1"/>
    <property type="molecule type" value="Genomic_DNA"/>
</dbReference>
<keyword evidence="2" id="KW-0812">Transmembrane</keyword>
<keyword evidence="2" id="KW-1133">Transmembrane helix</keyword>
<feature type="non-terminal residue" evidence="3">
    <location>
        <position position="98"/>
    </location>
</feature>
<evidence type="ECO:0000313" key="3">
    <source>
        <dbReference type="EMBL" id="NMC63431.1"/>
    </source>
</evidence>
<comment type="caution">
    <text evidence="3">The sequence shown here is derived from an EMBL/GenBank/DDBJ whole genome shotgun (WGS) entry which is preliminary data.</text>
</comment>
<feature type="transmembrane region" description="Helical" evidence="2">
    <location>
        <begin position="67"/>
        <end position="86"/>
    </location>
</feature>